<dbReference type="EMBL" id="CP003098">
    <property type="protein sequence ID" value="AET32102.1"/>
    <property type="molecule type" value="Genomic_DNA"/>
</dbReference>
<dbReference type="BioCyc" id="PSP1104324:GJSN-640-MONOMER"/>
<sequence length="49" mass="5380">MVKSVEHQLEQAGVKRGVVLIALDGENSFQYFKDGGSSTSRTSTAHKER</sequence>
<keyword evidence="2" id="KW-1185">Reference proteome</keyword>
<evidence type="ECO:0000313" key="1">
    <source>
        <dbReference type="EMBL" id="AET32102.1"/>
    </source>
</evidence>
<dbReference type="HOGENOM" id="CLU_3131000_0_0_2"/>
<gene>
    <name evidence="1" type="ORF">P186_0651</name>
</gene>
<accession>G7VHT0</accession>
<reference evidence="1 2" key="1">
    <citation type="journal article" date="2012" name="J. Bacteriol.">
        <title>Complete genome sequence of strain 1860, a crenarchaeon of the genus pyrobaculum able to grow with various electron acceptors.</title>
        <authorList>
            <person name="Mardanov A.V."/>
            <person name="Gumerov V.M."/>
            <person name="Slobodkina G.B."/>
            <person name="Beletsky A.V."/>
            <person name="Bonch-Osmolovskaya E.A."/>
            <person name="Ravin N.V."/>
            <person name="Skryabin K.G."/>
        </authorList>
    </citation>
    <scope>NUCLEOTIDE SEQUENCE [LARGE SCALE GENOMIC DNA]</scope>
    <source>
        <strain evidence="1 2">1860</strain>
    </source>
</reference>
<proteinExistence type="predicted"/>
<dbReference type="Proteomes" id="UP000005867">
    <property type="component" value="Chromosome"/>
</dbReference>
<dbReference type="AlphaFoldDB" id="G7VHT0"/>
<protein>
    <submittedName>
        <fullName evidence="1">Uncharacterized protein</fullName>
    </submittedName>
</protein>
<name>G7VHT0_9CREN</name>
<evidence type="ECO:0000313" key="2">
    <source>
        <dbReference type="Proteomes" id="UP000005867"/>
    </source>
</evidence>
<dbReference type="KEGG" id="pyr:P186_0651"/>
<organism evidence="1 2">
    <name type="scientific">Pyrobaculum ferrireducens</name>
    <dbReference type="NCBI Taxonomy" id="1104324"/>
    <lineage>
        <taxon>Archaea</taxon>
        <taxon>Thermoproteota</taxon>
        <taxon>Thermoprotei</taxon>
        <taxon>Thermoproteales</taxon>
        <taxon>Thermoproteaceae</taxon>
        <taxon>Pyrobaculum</taxon>
    </lineage>
</organism>
<dbReference type="STRING" id="1104324.P186_0651"/>